<dbReference type="EMBL" id="BTSX01000005">
    <property type="protein sequence ID" value="GMT00122.1"/>
    <property type="molecule type" value="Genomic_DNA"/>
</dbReference>
<sequence>RKHVKFLGTVKYASRACHYEKEQCRRDDIEVWCYMVMEYFNKDNLRWRRMTDKPKIVEEKNQKSPSTINSILLCKRQRSSFESLS</sequence>
<dbReference type="PANTHER" id="PTHR11909">
    <property type="entry name" value="CASEIN KINASE-RELATED"/>
    <property type="match status" value="1"/>
</dbReference>
<comment type="caution">
    <text evidence="1">The sequence shown here is derived from an EMBL/GenBank/DDBJ whole genome shotgun (WGS) entry which is preliminary data.</text>
</comment>
<dbReference type="AlphaFoldDB" id="A0AAV5U0R8"/>
<dbReference type="Proteomes" id="UP001432027">
    <property type="component" value="Unassembled WGS sequence"/>
</dbReference>
<accession>A0AAV5U0R8</accession>
<name>A0AAV5U0R8_9BILA</name>
<protein>
    <submittedName>
        <fullName evidence="1">Uncharacterized protein</fullName>
    </submittedName>
</protein>
<evidence type="ECO:0000313" key="1">
    <source>
        <dbReference type="EMBL" id="GMT00122.1"/>
    </source>
</evidence>
<gene>
    <name evidence="1" type="ORF">PENTCL1PPCAC_22296</name>
</gene>
<dbReference type="Gene3D" id="1.10.510.10">
    <property type="entry name" value="Transferase(Phosphotransferase) domain 1"/>
    <property type="match status" value="1"/>
</dbReference>
<feature type="non-terminal residue" evidence="1">
    <location>
        <position position="1"/>
    </location>
</feature>
<keyword evidence="2" id="KW-1185">Reference proteome</keyword>
<organism evidence="1 2">
    <name type="scientific">Pristionchus entomophagus</name>
    <dbReference type="NCBI Taxonomy" id="358040"/>
    <lineage>
        <taxon>Eukaryota</taxon>
        <taxon>Metazoa</taxon>
        <taxon>Ecdysozoa</taxon>
        <taxon>Nematoda</taxon>
        <taxon>Chromadorea</taxon>
        <taxon>Rhabditida</taxon>
        <taxon>Rhabditina</taxon>
        <taxon>Diplogasteromorpha</taxon>
        <taxon>Diplogasteroidea</taxon>
        <taxon>Neodiplogasteridae</taxon>
        <taxon>Pristionchus</taxon>
    </lineage>
</organism>
<dbReference type="InterPro" id="IPR050235">
    <property type="entry name" value="CK1_Ser-Thr_kinase"/>
</dbReference>
<reference evidence="1" key="1">
    <citation type="submission" date="2023-10" db="EMBL/GenBank/DDBJ databases">
        <title>Genome assembly of Pristionchus species.</title>
        <authorList>
            <person name="Yoshida K."/>
            <person name="Sommer R.J."/>
        </authorList>
    </citation>
    <scope>NUCLEOTIDE SEQUENCE</scope>
    <source>
        <strain evidence="1">RS0144</strain>
    </source>
</reference>
<proteinExistence type="predicted"/>
<evidence type="ECO:0000313" key="2">
    <source>
        <dbReference type="Proteomes" id="UP001432027"/>
    </source>
</evidence>